<keyword evidence="2" id="KW-1185">Reference proteome</keyword>
<organism evidence="1 2">
    <name type="scientific">Chitinophaga barathri</name>
    <dbReference type="NCBI Taxonomy" id="1647451"/>
    <lineage>
        <taxon>Bacteria</taxon>
        <taxon>Pseudomonadati</taxon>
        <taxon>Bacteroidota</taxon>
        <taxon>Chitinophagia</taxon>
        <taxon>Chitinophagales</taxon>
        <taxon>Chitinophagaceae</taxon>
        <taxon>Chitinophaga</taxon>
    </lineage>
</organism>
<comment type="caution">
    <text evidence="1">The sequence shown here is derived from an EMBL/GenBank/DDBJ whole genome shotgun (WGS) entry which is preliminary data.</text>
</comment>
<dbReference type="Proteomes" id="UP000279089">
    <property type="component" value="Unassembled WGS sequence"/>
</dbReference>
<dbReference type="InterPro" id="IPR052974">
    <property type="entry name" value="GH79_Enzymes"/>
</dbReference>
<accession>A0A3N4MS92</accession>
<dbReference type="PANTHER" id="PTHR36183">
    <property type="entry name" value="BETA-GLUCURONIDASE"/>
    <property type="match status" value="1"/>
</dbReference>
<protein>
    <recommendedName>
        <fullName evidence="3">Beta-glucuronidase C-terminal domain-containing protein</fullName>
    </recommendedName>
</protein>
<dbReference type="RefSeq" id="WP_120514282.1">
    <property type="nucleotide sequence ID" value="NZ_QXZY01000001.1"/>
</dbReference>
<gene>
    <name evidence="1" type="ORF">EG028_01595</name>
</gene>
<dbReference type="Gene3D" id="2.60.40.1180">
    <property type="entry name" value="Golgi alpha-mannosidase II"/>
    <property type="match status" value="1"/>
</dbReference>
<name>A0A3N4MS92_9BACT</name>
<sequence>MKLIKLLSCLLIGGACLYSCSKSKLPDDGSNADAASSKKGVFTPLSTTAVSLAINDPGGYAGSVIPSDFTGLSYETSTVCTDDYFNSGNTTFINLINGLGKGVIRIGGNAADKTFWHNTTRGSDTRDTVIYQDDITRFNSFVENELPDWKIMFGLNMGNSNTNATIARQEALYASDVFGSRLLAFELGNEADLWGGYLKPPGYSRINFFSDWTNFRSTINGGFTSAGEPLPPYAGPTFAGNIPWLDDFTTSYINDVAIVNHHYYNVSQSNPSTGSATIAGMLEPDNGLITNLPTFISYAAKGNKPFRFSECNSISNGGVNGVSNAFASALWGIDYMFYCASKGVDGVNFHGGLNPAINAPYYTPIKNNSGTYTATPIYYAMLMWKISAINQFRKAALTANGLNVTSYYFQRTDGKRAILFINKEETENAGLSISGLPANAVLTLHKLTTDATVTSNYAAALTGKVMLAGSKVDANGNWASSSTSTVTANGSGNVSTFTIRAAQAVLMVIN</sequence>
<dbReference type="OrthoDB" id="5166947at2"/>
<proteinExistence type="predicted"/>
<dbReference type="InterPro" id="IPR013780">
    <property type="entry name" value="Glyco_hydro_b"/>
</dbReference>
<evidence type="ECO:0000313" key="1">
    <source>
        <dbReference type="EMBL" id="RPD43010.1"/>
    </source>
</evidence>
<dbReference type="AlphaFoldDB" id="A0A3N4MS92"/>
<dbReference type="EMBL" id="RMBX01000001">
    <property type="protein sequence ID" value="RPD43010.1"/>
    <property type="molecule type" value="Genomic_DNA"/>
</dbReference>
<evidence type="ECO:0008006" key="3">
    <source>
        <dbReference type="Google" id="ProtNLM"/>
    </source>
</evidence>
<dbReference type="PANTHER" id="PTHR36183:SF2">
    <property type="entry name" value="BETA-GLUCURONIDASE C-TERMINAL DOMAIN-CONTAINING PROTEIN"/>
    <property type="match status" value="1"/>
</dbReference>
<reference evidence="2" key="1">
    <citation type="submission" date="2018-11" db="EMBL/GenBank/DDBJ databases">
        <title>Chitinophaga lutea sp.nov., isolate from arsenic contaminated soil.</title>
        <authorList>
            <person name="Zong Y."/>
        </authorList>
    </citation>
    <scope>NUCLEOTIDE SEQUENCE [LARGE SCALE GENOMIC DNA]</scope>
    <source>
        <strain evidence="2">YLT18</strain>
    </source>
</reference>
<dbReference type="InterPro" id="IPR017853">
    <property type="entry name" value="GH"/>
</dbReference>
<dbReference type="SUPFAM" id="SSF51445">
    <property type="entry name" value="(Trans)glycosidases"/>
    <property type="match status" value="1"/>
</dbReference>
<dbReference type="PROSITE" id="PS51257">
    <property type="entry name" value="PROKAR_LIPOPROTEIN"/>
    <property type="match status" value="1"/>
</dbReference>
<evidence type="ECO:0000313" key="2">
    <source>
        <dbReference type="Proteomes" id="UP000279089"/>
    </source>
</evidence>
<dbReference type="Gene3D" id="3.20.20.80">
    <property type="entry name" value="Glycosidases"/>
    <property type="match status" value="1"/>
</dbReference>